<evidence type="ECO:0000256" key="5">
    <source>
        <dbReference type="ARBA" id="ARBA00022989"/>
    </source>
</evidence>
<keyword evidence="4" id="KW-1278">Translocase</keyword>
<keyword evidence="5 8" id="KW-1133">Transmembrane helix</keyword>
<keyword evidence="7" id="KW-0813">Transport</keyword>
<feature type="transmembrane region" description="Helical" evidence="8">
    <location>
        <begin position="15"/>
        <end position="34"/>
    </location>
</feature>
<keyword evidence="7" id="KW-0406">Ion transport</keyword>
<dbReference type="OrthoDB" id="9783838at2"/>
<evidence type="ECO:0000256" key="1">
    <source>
        <dbReference type="ARBA" id="ARBA00004651"/>
    </source>
</evidence>
<keyword evidence="7" id="KW-0915">Sodium</keyword>
<dbReference type="GO" id="GO:0005886">
    <property type="term" value="C:plasma membrane"/>
    <property type="evidence" value="ECO:0007669"/>
    <property type="project" value="UniProtKB-SubCell"/>
</dbReference>
<dbReference type="Proteomes" id="UP000190395">
    <property type="component" value="Unassembled WGS sequence"/>
</dbReference>
<evidence type="ECO:0000256" key="7">
    <source>
        <dbReference type="PIRNR" id="PIRNR015658"/>
    </source>
</evidence>
<feature type="transmembrane region" description="Helical" evidence="8">
    <location>
        <begin position="280"/>
        <end position="307"/>
    </location>
</feature>
<organism evidence="9 10">
    <name type="scientific">Treponema berlinense</name>
    <dbReference type="NCBI Taxonomy" id="225004"/>
    <lineage>
        <taxon>Bacteria</taxon>
        <taxon>Pseudomonadati</taxon>
        <taxon>Spirochaetota</taxon>
        <taxon>Spirochaetia</taxon>
        <taxon>Spirochaetales</taxon>
        <taxon>Treponemataceae</taxon>
        <taxon>Treponema</taxon>
    </lineage>
</organism>
<feature type="transmembrane region" description="Helical" evidence="8">
    <location>
        <begin position="41"/>
        <end position="60"/>
    </location>
</feature>
<accession>A0A1T4MTK3</accession>
<feature type="transmembrane region" description="Helical" evidence="8">
    <location>
        <begin position="206"/>
        <end position="235"/>
    </location>
</feature>
<evidence type="ECO:0000256" key="4">
    <source>
        <dbReference type="ARBA" id="ARBA00022967"/>
    </source>
</evidence>
<dbReference type="AlphaFoldDB" id="A0A1T4MTK3"/>
<protein>
    <submittedName>
        <fullName evidence="9">Oxaloacetate decarboxylase, beta subunit</fullName>
    </submittedName>
</protein>
<evidence type="ECO:0000256" key="3">
    <source>
        <dbReference type="ARBA" id="ARBA00022692"/>
    </source>
</evidence>
<keyword evidence="10" id="KW-1185">Reference proteome</keyword>
<evidence type="ECO:0000256" key="2">
    <source>
        <dbReference type="ARBA" id="ARBA00022475"/>
    </source>
</evidence>
<dbReference type="InterPro" id="IPR005661">
    <property type="entry name" value="OadB_MmdB"/>
</dbReference>
<keyword evidence="7" id="KW-0739">Sodium transport</keyword>
<gene>
    <name evidence="9" type="ORF">SAMN02745152_01010</name>
</gene>
<dbReference type="GO" id="GO:0006814">
    <property type="term" value="P:sodium ion transport"/>
    <property type="evidence" value="ECO:0007669"/>
    <property type="project" value="UniProtKB-UniRule"/>
</dbReference>
<evidence type="ECO:0000256" key="8">
    <source>
        <dbReference type="SAM" id="Phobius"/>
    </source>
</evidence>
<dbReference type="EMBL" id="FUXC01000004">
    <property type="protein sequence ID" value="SJZ70440.1"/>
    <property type="molecule type" value="Genomic_DNA"/>
</dbReference>
<dbReference type="PANTHER" id="PTHR35806">
    <property type="entry name" value="OXALOACETATE DECARBOXYLASE BETA CHAIN 2"/>
    <property type="match status" value="1"/>
</dbReference>
<proteinExistence type="predicted"/>
<feature type="transmembrane region" description="Helical" evidence="8">
    <location>
        <begin position="319"/>
        <end position="340"/>
    </location>
</feature>
<keyword evidence="6 7" id="KW-0472">Membrane</keyword>
<dbReference type="PIRSF" id="PIRSF015658">
    <property type="entry name" value="MmdB_OadB"/>
    <property type="match status" value="1"/>
</dbReference>
<dbReference type="RefSeq" id="WP_078930761.1">
    <property type="nucleotide sequence ID" value="NZ_CAMEQG010000031.1"/>
</dbReference>
<dbReference type="Pfam" id="PF03977">
    <property type="entry name" value="OAD_beta"/>
    <property type="match status" value="1"/>
</dbReference>
<keyword evidence="2 7" id="KW-1003">Cell membrane</keyword>
<feature type="transmembrane region" description="Helical" evidence="8">
    <location>
        <begin position="72"/>
        <end position="95"/>
    </location>
</feature>
<reference evidence="9 10" key="1">
    <citation type="submission" date="2017-02" db="EMBL/GenBank/DDBJ databases">
        <authorList>
            <person name="Peterson S.W."/>
        </authorList>
    </citation>
    <scope>NUCLEOTIDE SEQUENCE [LARGE SCALE GENOMIC DNA]</scope>
    <source>
        <strain evidence="9 10">ATCC BAA-909</strain>
    </source>
</reference>
<feature type="transmembrane region" description="Helical" evidence="8">
    <location>
        <begin position="107"/>
        <end position="129"/>
    </location>
</feature>
<evidence type="ECO:0000256" key="6">
    <source>
        <dbReference type="ARBA" id="ARBA00023136"/>
    </source>
</evidence>
<name>A0A1T4MTK3_9SPIR</name>
<comment type="subcellular location">
    <subcellularLocation>
        <location evidence="1">Cell membrane</location>
        <topology evidence="1">Multi-pass membrane protein</topology>
    </subcellularLocation>
</comment>
<sequence length="380" mass="40986">MEQVLLYFTEGIRSLGWQEAVMYAVGALLIWLAVAKNYEPMLLLPIGFGAILVNLPLNVVWEHAGTSGALKILFECGIMTELFPLLIFIGVGAMIDFRPLLQRPWMLIFGIVAHSGIFIAAFIAYKFFGFSIKEAASIGVIGAADGPTSIFVTSRFAPNLMGPITVVAYSYMSLVPIIMPPVIKILTTKKERQIHVEAKDSNVPKWLIIAFPVILTAIVGILVPVAAPLIGFLMFGNLIRECGVLEKLSKTAQNELSNIVTILLGISVGASMRAENFLQIQTVLIMFLGLIAFIGDTACGLLFAKLLNIFRPKSKKLNPMLGACGISAFPMASRVVQKIALEDDDQNFILMHAVSANVSGQIGSVIIGGIILSVVPLLAG</sequence>
<evidence type="ECO:0000313" key="9">
    <source>
        <dbReference type="EMBL" id="SJZ70440.1"/>
    </source>
</evidence>
<dbReference type="STRING" id="225004.SAMN02745152_01010"/>
<evidence type="ECO:0000313" key="10">
    <source>
        <dbReference type="Proteomes" id="UP000190395"/>
    </source>
</evidence>
<dbReference type="GeneID" id="303367263"/>
<keyword evidence="3 8" id="KW-0812">Transmembrane</keyword>
<feature type="transmembrane region" description="Helical" evidence="8">
    <location>
        <begin position="166"/>
        <end position="186"/>
    </location>
</feature>
<dbReference type="GO" id="GO:0016829">
    <property type="term" value="F:lyase activity"/>
    <property type="evidence" value="ECO:0007669"/>
    <property type="project" value="InterPro"/>
</dbReference>
<dbReference type="NCBIfam" id="TIGR01109">
    <property type="entry name" value="Na_pump_decarbB"/>
    <property type="match status" value="1"/>
</dbReference>
<dbReference type="PANTHER" id="PTHR35806:SF1">
    <property type="entry name" value="OXALOACETATE DECARBOXYLASE BETA CHAIN 2"/>
    <property type="match status" value="1"/>
</dbReference>
<feature type="transmembrane region" description="Helical" evidence="8">
    <location>
        <begin position="360"/>
        <end position="379"/>
    </location>
</feature>